<dbReference type="AlphaFoldDB" id="A0A1D9NXM3"/>
<dbReference type="OrthoDB" id="9812931at2"/>
<dbReference type="InterPro" id="IPR008928">
    <property type="entry name" value="6-hairpin_glycosidase_sf"/>
</dbReference>
<reference evidence="3" key="1">
    <citation type="submission" date="2016-10" db="EMBL/GenBank/DDBJ databases">
        <title>The complete genome sequence of the rumen bacterium Butyrivibrio hungatei MB2003.</title>
        <authorList>
            <person name="Palevich N."/>
            <person name="Kelly W.J."/>
            <person name="Leahy S.C."/>
            <person name="Altermann E."/>
            <person name="Rakonjac J."/>
            <person name="Attwood G.T."/>
        </authorList>
    </citation>
    <scope>NUCLEOTIDE SEQUENCE [LARGE SCALE GENOMIC DNA]</scope>
    <source>
        <strain evidence="3">MB2003</strain>
    </source>
</reference>
<dbReference type="PANTHER" id="PTHR33886">
    <property type="entry name" value="UNSATURATED RHAMNOGALACTURONAN HYDROLASE (EUROFUNG)"/>
    <property type="match status" value="1"/>
</dbReference>
<name>A0A1D9NXM3_9FIRM</name>
<dbReference type="EMBL" id="CP017831">
    <property type="protein sequence ID" value="AOZ95126.1"/>
    <property type="molecule type" value="Genomic_DNA"/>
</dbReference>
<evidence type="ECO:0000313" key="3">
    <source>
        <dbReference type="Proteomes" id="UP000179284"/>
    </source>
</evidence>
<dbReference type="Proteomes" id="UP000179284">
    <property type="component" value="Chromosome I"/>
</dbReference>
<dbReference type="SUPFAM" id="SSF48208">
    <property type="entry name" value="Six-hairpin glycosidases"/>
    <property type="match status" value="1"/>
</dbReference>
<dbReference type="PANTHER" id="PTHR33886:SF8">
    <property type="entry name" value="UNSATURATED RHAMNOGALACTURONAN HYDROLASE (EUROFUNG)"/>
    <property type="match status" value="1"/>
</dbReference>
<keyword evidence="3" id="KW-1185">Reference proteome</keyword>
<keyword evidence="1 2" id="KW-0378">Hydrolase</keyword>
<accession>A0A1D9NXM3</accession>
<evidence type="ECO:0000256" key="1">
    <source>
        <dbReference type="ARBA" id="ARBA00022801"/>
    </source>
</evidence>
<dbReference type="KEGG" id="bhu:bhn_I0090"/>
<evidence type="ECO:0000313" key="2">
    <source>
        <dbReference type="EMBL" id="AOZ95126.1"/>
    </source>
</evidence>
<dbReference type="InterPro" id="IPR052043">
    <property type="entry name" value="PolySaccharide_Degr_Enz"/>
</dbReference>
<dbReference type="RefSeq" id="WP_071174943.1">
    <property type="nucleotide sequence ID" value="NZ_CP017831.1"/>
</dbReference>
<dbReference type="GO" id="GO:0016787">
    <property type="term" value="F:hydrolase activity"/>
    <property type="evidence" value="ECO:0007669"/>
    <property type="project" value="UniProtKB-KW"/>
</dbReference>
<gene>
    <name evidence="2" type="ORF">bhn_I0090</name>
</gene>
<proteinExistence type="predicted"/>
<dbReference type="InterPro" id="IPR010905">
    <property type="entry name" value="Glyco_hydro_88"/>
</dbReference>
<dbReference type="GO" id="GO:0005975">
    <property type="term" value="P:carbohydrate metabolic process"/>
    <property type="evidence" value="ECO:0007669"/>
    <property type="project" value="InterPro"/>
</dbReference>
<dbReference type="Gene3D" id="1.50.10.10">
    <property type="match status" value="1"/>
</dbReference>
<organism evidence="2 3">
    <name type="scientific">Butyrivibrio hungatei</name>
    <dbReference type="NCBI Taxonomy" id="185008"/>
    <lineage>
        <taxon>Bacteria</taxon>
        <taxon>Bacillati</taxon>
        <taxon>Bacillota</taxon>
        <taxon>Clostridia</taxon>
        <taxon>Lachnospirales</taxon>
        <taxon>Lachnospiraceae</taxon>
        <taxon>Butyrivibrio</taxon>
    </lineage>
</organism>
<sequence>MKVDNELITNTLKVLADSFQKFLYEDDEFFLENMKSKNLAGDDVSRYQHWEWTQGVGLYGLLQLFEETGNQNYYDFLDKFYDKEISLGLPAKNINTTAPLLTLSFLLKEKENAEYRKVCHEWAEAIMKDFVRTKEGGFTHRTSDSENNEELWDDTLFMTVMFLASMGEIEDNDEYREEARYQFLLHIKYLTDRKTGLLFHGWTFNGNHNFAEALWGRGNCWFTMAIPEYLSIADVKGADRRFLIGALERQVEALEKYQDESGMWHTLVDDPTSYVETSATCGFAYGILKSVRMGLIDPKYKEVGLKALDAVLSNIAEDGTVNQVSYGTPMGRESKDFYKTIEIKPMPYGQALAMLFLLEALKA</sequence>
<protein>
    <submittedName>
        <fullName evidence="2">Unsaturated rhamnogalacturonyl hydrolase</fullName>
    </submittedName>
</protein>
<dbReference type="Pfam" id="PF07470">
    <property type="entry name" value="Glyco_hydro_88"/>
    <property type="match status" value="1"/>
</dbReference>
<dbReference type="InterPro" id="IPR012341">
    <property type="entry name" value="6hp_glycosidase-like_sf"/>
</dbReference>